<name>A0ABR1G035_AURAN</name>
<gene>
    <name evidence="2" type="ORF">SO694_00019354</name>
</gene>
<feature type="region of interest" description="Disordered" evidence="1">
    <location>
        <begin position="1004"/>
        <end position="1128"/>
    </location>
</feature>
<keyword evidence="3" id="KW-1185">Reference proteome</keyword>
<sequence>MADPSGAEAEIDGEEKRIRFQAPKKRFAALARRRRGRPREAQGLFKARPRAPCGRFGASLPEVLHNGDRIATVLGAAFADPATRVAGAYSLASVLARGAPARARAGAKRFKAPSRAGRVRRRPEPARRQGRERRVGGAQRRAVAARGEAWVAGVLQAGGARDALAVLDALDDLEDAGAGVDAAADAALEALRRAAAATAPRASRRRARAARGSGRLLDRVAAEIVAPPLEAAARAAAGAAARFDVATALAGAAAGPRVAALAAQLVDACSRRAFESEKTAELRVVGALASALRTLWASPTPPPRAAPLIAALTGRPAALGSAATLRVAAETIRRHGAAARFFNAPGARGRFARRRRASSAAAAAPSKKRRGGEPDAADLAGALSLAASGGDDDAATGGGRASGVWEADDDGALDADRSHAVAWDAAAACGAVGGASATRARAPKLFVTFLRVDLFDDGGDPDAKEILPLLPRAWRPLRPRFAPARRGAPPAPRDAAQGLRPAPRAGRCPTATRSGPSTSASWASRAATSRRWRSSASRPTRCPTSRPTRRAAAAVGRRDALRDTLVKLGASREARGVGAVEAGAGGWQIDDTHRAGLIPVLCRVLFGRFRAKSAAAGGGAARAGAARATILSFRGAGPVGARRVPGAHVPAVAAVGRARLSGAAPGREDAERAGGVFRSRCVSGLLQLLRAVVAKLGYRVEAHAGTFLGVVLAVLARAGEAEEEAVEDEEEDDEEEEVADGSKSRRKRERHLALKCCKELLDQFAESDAKRRSTELFAASDRGDAVRAVALTFVDLARGHEDLRAPSLKAGAISWRRFVAVGDEVAPTAPDFEKAGAALQDLADAGAWAPLLADADVGALGAAPVVALLRRRCCDWTPRSRRARGAPRAFLAAAAAAASHGKTWTADSATTAASGALRVGASAPPPLKSSATFLAPAVALKRFANDNADLDLFENPLYDARAQDALVKEAAACVGVVASALPWSRYGQLAKRLATVIENQARLHERLSRPKANSQQAPSGAASRKERPKFRDMQLQSSKALEATFRAARRTTRARRRRAAAAPPSRASPRASRRTRRRVEGVGLPRRAILTRTGVVTRDAAPDVDESDSDDDSDDGSLAPLAMDEADMVPRRVRTNAGAATAWLPSAGDASSSKAEALARKRKREQENVAVIDGASAPKLTGRDRHGGVLERASHRRAVRDEKSRFAVHLLRFGLRKHKLQSCDDAVKATATPLLGMLARAYRGLRGDEELQLGVVAVASALLGWKLEGAARWAPRLAKVALETLRRCSRFGGAPVGDGAQGAFKMLAALLGGKSDDGYEVSLADAQLKAVASSVRAALSESALADDDSFASNRAATYALLLAMVRRPVVVAEIYDVMDAVAELQVTSLERAERKRASAILLKFVLTYPMGKKRAKHHLGQLLLGLDYAYEEGRLAALDALAAALRALPPATVDEHGASFFAQLAMRCGNEASAACAARVKDVLATLLGRVAPETRAGLLQRCLDFLDAAGSEDRAAEFDAAEKLASLRLLAARVAEAFAGHLDEPKLARKVLAKLSGALAAAADDDGALDATLAALAAFARRAPDAGRAFDAEPRVVGAVLDALRKRRLGAAAFFGVCFDAGLLGSAEVHGAVATASCAALDAGDDRFDSALATQSSKNLLFVLGSASPTPAPRAALETLAAAAGRRGDGRRRAVFADVLQRFEDAFGAETVARAVGAVVSELRRKRDERKAAKKKMAVTDPAGFSKRKLARGEEKKAGRKRKAAGV</sequence>
<comment type="caution">
    <text evidence="2">The sequence shown here is derived from an EMBL/GenBank/DDBJ whole genome shotgun (WGS) entry which is preliminary data.</text>
</comment>
<feature type="region of interest" description="Disordered" evidence="1">
    <location>
        <begin position="1144"/>
        <end position="1190"/>
    </location>
</feature>
<dbReference type="EMBL" id="JBBJCI010000152">
    <property type="protein sequence ID" value="KAK7241878.1"/>
    <property type="molecule type" value="Genomic_DNA"/>
</dbReference>
<proteinExistence type="predicted"/>
<accession>A0ABR1G035</accession>
<evidence type="ECO:0000313" key="3">
    <source>
        <dbReference type="Proteomes" id="UP001363151"/>
    </source>
</evidence>
<feature type="region of interest" description="Disordered" evidence="1">
    <location>
        <begin position="1727"/>
        <end position="1768"/>
    </location>
</feature>
<feature type="compositionally biased region" description="Acidic residues" evidence="1">
    <location>
        <begin position="723"/>
        <end position="739"/>
    </location>
</feature>
<feature type="compositionally biased region" description="Basic and acidic residues" evidence="1">
    <location>
        <begin position="122"/>
        <end position="135"/>
    </location>
</feature>
<feature type="compositionally biased region" description="Basic residues" evidence="1">
    <location>
        <begin position="1047"/>
        <end position="1059"/>
    </location>
</feature>
<dbReference type="InterPro" id="IPR052575">
    <property type="entry name" value="SSU_processome_comp_20"/>
</dbReference>
<evidence type="ECO:0000256" key="1">
    <source>
        <dbReference type="SAM" id="MobiDB-lite"/>
    </source>
</evidence>
<feature type="compositionally biased region" description="Basic residues" evidence="1">
    <location>
        <begin position="1759"/>
        <end position="1768"/>
    </location>
</feature>
<dbReference type="PANTHER" id="PTHR17695:SF11">
    <property type="entry name" value="SMALL SUBUNIT PROCESSOME COMPONENT 20 HOMOLOG"/>
    <property type="match status" value="1"/>
</dbReference>
<feature type="compositionally biased region" description="Basic residues" evidence="1">
    <location>
        <begin position="105"/>
        <end position="121"/>
    </location>
</feature>
<feature type="compositionally biased region" description="Low complexity" evidence="1">
    <location>
        <begin position="1060"/>
        <end position="1070"/>
    </location>
</feature>
<feature type="compositionally biased region" description="Low complexity" evidence="1">
    <location>
        <begin position="534"/>
        <end position="555"/>
    </location>
</feature>
<feature type="compositionally biased region" description="Low complexity" evidence="1">
    <location>
        <begin position="480"/>
        <end position="496"/>
    </location>
</feature>
<feature type="region of interest" description="Disordered" evidence="1">
    <location>
        <begin position="723"/>
        <end position="744"/>
    </location>
</feature>
<dbReference type="Proteomes" id="UP001363151">
    <property type="component" value="Unassembled WGS sequence"/>
</dbReference>
<feature type="compositionally biased region" description="Basic and acidic residues" evidence="1">
    <location>
        <begin position="1181"/>
        <end position="1190"/>
    </location>
</feature>
<feature type="compositionally biased region" description="Acidic residues" evidence="1">
    <location>
        <begin position="1102"/>
        <end position="1115"/>
    </location>
</feature>
<feature type="compositionally biased region" description="Basic and acidic residues" evidence="1">
    <location>
        <begin position="1023"/>
        <end position="1032"/>
    </location>
</feature>
<reference evidence="2 3" key="1">
    <citation type="submission" date="2024-03" db="EMBL/GenBank/DDBJ databases">
        <title>Aureococcus anophagefferens CCMP1851 and Kratosvirus quantuckense: Draft genome of a second virus-susceptible host strain in the model system.</title>
        <authorList>
            <person name="Chase E."/>
            <person name="Truchon A.R."/>
            <person name="Schepens W."/>
            <person name="Wilhelm S.W."/>
        </authorList>
    </citation>
    <scope>NUCLEOTIDE SEQUENCE [LARGE SCALE GENOMIC DNA]</scope>
    <source>
        <strain evidence="2 3">CCMP1851</strain>
    </source>
</reference>
<organism evidence="2 3">
    <name type="scientific">Aureococcus anophagefferens</name>
    <name type="common">Harmful bloom alga</name>
    <dbReference type="NCBI Taxonomy" id="44056"/>
    <lineage>
        <taxon>Eukaryota</taxon>
        <taxon>Sar</taxon>
        <taxon>Stramenopiles</taxon>
        <taxon>Ochrophyta</taxon>
        <taxon>Pelagophyceae</taxon>
        <taxon>Pelagomonadales</taxon>
        <taxon>Pelagomonadaceae</taxon>
        <taxon>Aureococcus</taxon>
    </lineage>
</organism>
<feature type="compositionally biased region" description="Low complexity" evidence="1">
    <location>
        <begin position="517"/>
        <end position="527"/>
    </location>
</feature>
<feature type="region of interest" description="Disordered" evidence="1">
    <location>
        <begin position="105"/>
        <end position="139"/>
    </location>
</feature>
<protein>
    <recommendedName>
        <fullName evidence="4">Ribosomal RNA-processing protein 12-like conserved domain-containing protein</fullName>
    </recommendedName>
</protein>
<dbReference type="PANTHER" id="PTHR17695">
    <property type="entry name" value="SMALL SUBUNIT PROCESSOME COMPONENT 20 HOMOLOG"/>
    <property type="match status" value="1"/>
</dbReference>
<feature type="region of interest" description="Disordered" evidence="1">
    <location>
        <begin position="354"/>
        <end position="375"/>
    </location>
</feature>
<evidence type="ECO:0000313" key="2">
    <source>
        <dbReference type="EMBL" id="KAK7241878.1"/>
    </source>
</evidence>
<evidence type="ECO:0008006" key="4">
    <source>
        <dbReference type="Google" id="ProtNLM"/>
    </source>
</evidence>
<feature type="region of interest" description="Disordered" evidence="1">
    <location>
        <begin position="480"/>
        <end position="557"/>
    </location>
</feature>